<evidence type="ECO:0000259" key="2">
    <source>
        <dbReference type="Pfam" id="PF17919"/>
    </source>
</evidence>
<dbReference type="InterPro" id="IPR043502">
    <property type="entry name" value="DNA/RNA_pol_sf"/>
</dbReference>
<dbReference type="Pfam" id="PF17919">
    <property type="entry name" value="RT_RNaseH_2"/>
    <property type="match status" value="1"/>
</dbReference>
<feature type="region of interest" description="Disordered" evidence="1">
    <location>
        <begin position="603"/>
        <end position="636"/>
    </location>
</feature>
<dbReference type="GO" id="GO:0003676">
    <property type="term" value="F:nucleic acid binding"/>
    <property type="evidence" value="ECO:0007669"/>
    <property type="project" value="InterPro"/>
</dbReference>
<protein>
    <recommendedName>
        <fullName evidence="2">Reverse transcriptase/retrotransposon-derived protein RNase H-like domain-containing protein</fullName>
    </recommendedName>
</protein>
<name>A0A6L2NGW4_TANCI</name>
<reference evidence="3" key="1">
    <citation type="journal article" date="2019" name="Sci. Rep.">
        <title>Draft genome of Tanacetum cinerariifolium, the natural source of mosquito coil.</title>
        <authorList>
            <person name="Yamashiro T."/>
            <person name="Shiraishi A."/>
            <person name="Satake H."/>
            <person name="Nakayama K."/>
        </authorList>
    </citation>
    <scope>NUCLEOTIDE SEQUENCE</scope>
</reference>
<sequence length="976" mass="112451">MNTPNVEKSKLDEDLQGKAINPTHYHEIVGTLMYLTASRPDQTFTSMHVCSVLGKAYRKSLTCCKKNFKYLRGTINRGLWYSKDSSIALTAYADADHMGCQDTRRSTSEQVENGVVELYFVNMEYQLADIFTKALSRERIEFHINKLGMQSFTSETLKQLADEAEEYQNQRDLPRDIPLDNVEVLRYDEKRSKKHQSDTKVITMQMEILLDPTSNKLLKDSILQAENHVKVILLKLNLPDHRSILTDSKIYIKIDMEPKNIAILQNPKEMYKEKRLPVDCEAEMEFKQMKKSIVELSMLTTPKEKEELIIYLTAAKEAISVVLMIERDGKQMPIYFVSRALQGPESNYTLMEKLILALILADFIAKRLEDDSQDTPMEEEEALPDPWILFTDGSSCIDGSEVGLIITNPKGMEFTYALRLRFDATNNEAEYEALIGGLRIAEQMGIKIFKKTCTHGLWLINMHAGLRSVVAKAMRLRYYWPTMHADARCGATRISPRTLNKRHQMENEDFKSSELEDETEFEEQDIEKEKWILVTLKMIKDMIRIPMGSIAVTDVPATTTEFPHIVEWRQTYNTYTDARNHKENKKRIQIISRIWRTTSTHGENELGANLEGNVGGGGNENESEANLDRNVGEGSNENELIFVDTLNVTPEENLESNLENNKKGDDCNVDVGNSVDEGKETNLDEVLKEGDNDISKRDKENTLRQILTKTNTKKSIRWVTHQELLLSEGDETDESPQDDVMDDWNRVVGIVVAHSLQEETMMVGRKESPVTRSMDAQMEKAKTGRITNLKGHLSNTFRAYVSVEYMNVERNEKGNSAKCQQNVDNNEQTIIQNEYPIRNDVNVDVITKKQQDIIFKTSNMEVQRVAFKSMHEGFTLTKAVIDVWSIIQNNDKRLKNKMRSKYLFCKAGMTISRNFEDFKRKFEEAIAYTNQTSLDKLDFALEVNIIDNKKEESQDIVRRYREIPKRLVYNWKENNK</sequence>
<comment type="caution">
    <text evidence="3">The sequence shown here is derived from an EMBL/GenBank/DDBJ whole genome shotgun (WGS) entry which is preliminary data.</text>
</comment>
<dbReference type="EMBL" id="BKCJ010008964">
    <property type="protein sequence ID" value="GEU84767.1"/>
    <property type="molecule type" value="Genomic_DNA"/>
</dbReference>
<gene>
    <name evidence="3" type="ORF">Tci_056745</name>
</gene>
<proteinExistence type="predicted"/>
<evidence type="ECO:0000313" key="3">
    <source>
        <dbReference type="EMBL" id="GEU84767.1"/>
    </source>
</evidence>
<dbReference type="PANTHER" id="PTHR48475:SF2">
    <property type="entry name" value="RIBONUCLEASE H"/>
    <property type="match status" value="1"/>
</dbReference>
<evidence type="ECO:0000256" key="1">
    <source>
        <dbReference type="SAM" id="MobiDB-lite"/>
    </source>
</evidence>
<organism evidence="3">
    <name type="scientific">Tanacetum cinerariifolium</name>
    <name type="common">Dalmatian daisy</name>
    <name type="synonym">Chrysanthemum cinerariifolium</name>
    <dbReference type="NCBI Taxonomy" id="118510"/>
    <lineage>
        <taxon>Eukaryota</taxon>
        <taxon>Viridiplantae</taxon>
        <taxon>Streptophyta</taxon>
        <taxon>Embryophyta</taxon>
        <taxon>Tracheophyta</taxon>
        <taxon>Spermatophyta</taxon>
        <taxon>Magnoliopsida</taxon>
        <taxon>eudicotyledons</taxon>
        <taxon>Gunneridae</taxon>
        <taxon>Pentapetalae</taxon>
        <taxon>asterids</taxon>
        <taxon>campanulids</taxon>
        <taxon>Asterales</taxon>
        <taxon>Asteraceae</taxon>
        <taxon>Asteroideae</taxon>
        <taxon>Anthemideae</taxon>
        <taxon>Anthemidinae</taxon>
        <taxon>Tanacetum</taxon>
    </lineage>
</organism>
<accession>A0A6L2NGW4</accession>
<dbReference type="InterPro" id="IPR012337">
    <property type="entry name" value="RNaseH-like_sf"/>
</dbReference>
<dbReference type="AlphaFoldDB" id="A0A6L2NGW4"/>
<feature type="domain" description="Reverse transcriptase/retrotransposon-derived protein RNase H-like" evidence="2">
    <location>
        <begin position="281"/>
        <end position="360"/>
    </location>
</feature>
<dbReference type="InterPro" id="IPR041577">
    <property type="entry name" value="RT_RNaseH_2"/>
</dbReference>
<dbReference type="InterPro" id="IPR036397">
    <property type="entry name" value="RNaseH_sf"/>
</dbReference>
<feature type="region of interest" description="Disordered" evidence="1">
    <location>
        <begin position="656"/>
        <end position="678"/>
    </location>
</feature>
<dbReference type="SUPFAM" id="SSF56672">
    <property type="entry name" value="DNA/RNA polymerases"/>
    <property type="match status" value="1"/>
</dbReference>
<dbReference type="SUPFAM" id="SSF53098">
    <property type="entry name" value="Ribonuclease H-like"/>
    <property type="match status" value="1"/>
</dbReference>
<dbReference type="Gene3D" id="3.30.420.10">
    <property type="entry name" value="Ribonuclease H-like superfamily/Ribonuclease H"/>
    <property type="match status" value="1"/>
</dbReference>
<dbReference type="PANTHER" id="PTHR48475">
    <property type="entry name" value="RIBONUCLEASE H"/>
    <property type="match status" value="1"/>
</dbReference>